<accession>A0A6M3J7E5</accession>
<dbReference type="EMBL" id="MT145192">
    <property type="protein sequence ID" value="QJI04919.1"/>
    <property type="molecule type" value="Genomic_DNA"/>
</dbReference>
<dbReference type="EMBL" id="MT141545">
    <property type="protein sequence ID" value="QJA65836.1"/>
    <property type="molecule type" value="Genomic_DNA"/>
</dbReference>
<reference evidence="1" key="1">
    <citation type="submission" date="2020-03" db="EMBL/GenBank/DDBJ databases">
        <title>The deep terrestrial virosphere.</title>
        <authorList>
            <person name="Holmfeldt K."/>
            <person name="Nilsson E."/>
            <person name="Simone D."/>
            <person name="Lopez-Fernandez M."/>
            <person name="Wu X."/>
            <person name="de Brujin I."/>
            <person name="Lundin D."/>
            <person name="Andersson A."/>
            <person name="Bertilsson S."/>
            <person name="Dopson M."/>
        </authorList>
    </citation>
    <scope>NUCLEOTIDE SEQUENCE</scope>
    <source>
        <strain evidence="3">MM415A00125</strain>
        <strain evidence="1">MM415B00372</strain>
        <strain evidence="2">TM448B01265</strain>
    </source>
</reference>
<organism evidence="1">
    <name type="scientific">viral metagenome</name>
    <dbReference type="NCBI Taxonomy" id="1070528"/>
    <lineage>
        <taxon>unclassified sequences</taxon>
        <taxon>metagenomes</taxon>
        <taxon>organismal metagenomes</taxon>
    </lineage>
</organism>
<dbReference type="EMBL" id="MT144726">
    <property type="protein sequence ID" value="QJH98313.1"/>
    <property type="molecule type" value="Genomic_DNA"/>
</dbReference>
<name>A0A6M3J7E5_9ZZZZ</name>
<sequence>MLGGNLVTRSLVGNRLVGGTWVASGTWTLPAVTLSGTVNGGGQILDNIARVLSGAVTNNLLLQATVGGGSGGAIVIKGSSDSSGAIDIYTPNAALNADVLRMTIAGGAAAGSGLITLYDPIDSLLYKVSGTQVVGARVVDARCDDVVDSTYGAEEAGVLDALRDAMISHGLISAA</sequence>
<gene>
    <name evidence="3" type="ORF">MM415A00125_0012</name>
    <name evidence="1" type="ORF">MM415B00372_0027</name>
    <name evidence="2" type="ORF">TM448B01265_0013</name>
</gene>
<protein>
    <submittedName>
        <fullName evidence="1">Uncharacterized protein</fullName>
    </submittedName>
</protein>
<evidence type="ECO:0000313" key="3">
    <source>
        <dbReference type="EMBL" id="QJI04919.1"/>
    </source>
</evidence>
<evidence type="ECO:0000313" key="2">
    <source>
        <dbReference type="EMBL" id="QJH98313.1"/>
    </source>
</evidence>
<proteinExistence type="predicted"/>
<evidence type="ECO:0000313" key="1">
    <source>
        <dbReference type="EMBL" id="QJA65836.1"/>
    </source>
</evidence>
<dbReference type="AlphaFoldDB" id="A0A6M3J7E5"/>